<sequence>MADHVDELEEIRRLQAGQFESGIVIPLNEHCSRAYLSTLAVVRRAWEAFHMEFRQPGQRDAWSEVPNSGQVMAFLQWCLLRRQGKISGKLTTTTLKKYLVQLNKLFCDKLDRGISPSHFLKLTKFIGEGLVRKGASQEAVARPVATPAVVTDILYFLWALDEHEFDHPRIRLQISFSIMILLYFGIRPGEFIESSAHAGNNEGLLYKDLDIMIMSSDGRRRIGIEVVLRNRKGARGKRVKDISMLLLEDHEKPELCPVAQFLAMALADDALQDVKCAADMRSIAAPPPGVFKRLRITDDMKQTPILRRLTGRGQGLSPDKIFTCKELGPMMEALGYRAAHRERFMPYAIRRGHGALLDRSVSGAVRQKRMGHQHESQFQHYINRFSAVDGQSMVLDRPMEQEIVDRLASMATTVDVNAPKPHRACLTDVGRQDKRAGLRAHRAMRQEYFDSSEAFASATVTKTPEDDKSAQMVKEIARGRPPPSKMFQMYLRWDSPRSEIIQMFYNREPDQKAQLEDILEPLASIACPDRTTWRYPRTTVTTDGLCHCGTRQKRYDIRSLKQGTNY</sequence>
<keyword evidence="2" id="KW-1185">Reference proteome</keyword>
<dbReference type="RefSeq" id="XP_044660666.1">
    <property type="nucleotide sequence ID" value="XM_044804731.1"/>
</dbReference>
<organism evidence="1 2">
    <name type="scientific">Cercospora kikuchii</name>
    <dbReference type="NCBI Taxonomy" id="84275"/>
    <lineage>
        <taxon>Eukaryota</taxon>
        <taxon>Fungi</taxon>
        <taxon>Dikarya</taxon>
        <taxon>Ascomycota</taxon>
        <taxon>Pezizomycotina</taxon>
        <taxon>Dothideomycetes</taxon>
        <taxon>Dothideomycetidae</taxon>
        <taxon>Mycosphaerellales</taxon>
        <taxon>Mycosphaerellaceae</taxon>
        <taxon>Cercospora</taxon>
    </lineage>
</organism>
<dbReference type="InterPro" id="IPR021842">
    <property type="entry name" value="DUF3435"/>
</dbReference>
<reference evidence="1 2" key="1">
    <citation type="submission" date="2021-01" db="EMBL/GenBank/DDBJ databases">
        <title>Cercospora kikuchii MAFF 305040 whole genome shotgun sequence.</title>
        <authorList>
            <person name="Kashiwa T."/>
            <person name="Suzuki T."/>
        </authorList>
    </citation>
    <scope>NUCLEOTIDE SEQUENCE [LARGE SCALE GENOMIC DNA]</scope>
    <source>
        <strain evidence="1 2">MAFF 305040</strain>
    </source>
</reference>
<dbReference type="PANTHER" id="PTHR37535">
    <property type="entry name" value="FLUG DOMAIN PROTEIN"/>
    <property type="match status" value="1"/>
</dbReference>
<name>A0A9P3CKK5_9PEZI</name>
<proteinExistence type="predicted"/>
<protein>
    <submittedName>
        <fullName evidence="1">Uncharacterized protein</fullName>
    </submittedName>
</protein>
<dbReference type="GeneID" id="68294892"/>
<dbReference type="OrthoDB" id="3943630at2759"/>
<accession>A0A9P3CKK5</accession>
<comment type="caution">
    <text evidence="1">The sequence shown here is derived from an EMBL/GenBank/DDBJ whole genome shotgun (WGS) entry which is preliminary data.</text>
</comment>
<dbReference type="Proteomes" id="UP000825890">
    <property type="component" value="Unassembled WGS sequence"/>
</dbReference>
<dbReference type="EMBL" id="BOLY01000006">
    <property type="protein sequence ID" value="GIZ46179.1"/>
    <property type="molecule type" value="Genomic_DNA"/>
</dbReference>
<evidence type="ECO:0000313" key="2">
    <source>
        <dbReference type="Proteomes" id="UP000825890"/>
    </source>
</evidence>
<dbReference type="PANTHER" id="PTHR37535:SF4">
    <property type="entry name" value="FLUG DOMAIN-CONTAINING PROTEIN"/>
    <property type="match status" value="1"/>
</dbReference>
<dbReference type="Pfam" id="PF11917">
    <property type="entry name" value="DUF3435"/>
    <property type="match status" value="1"/>
</dbReference>
<dbReference type="AlphaFoldDB" id="A0A9P3CKK5"/>
<evidence type="ECO:0000313" key="1">
    <source>
        <dbReference type="EMBL" id="GIZ46179.1"/>
    </source>
</evidence>
<gene>
    <name evidence="1" type="ORF">CKM354_000931700</name>
</gene>